<dbReference type="GO" id="GO:0102559">
    <property type="term" value="F:peptide chain release factor N(5)-glutamine methyltransferase activity"/>
    <property type="evidence" value="ECO:0007669"/>
    <property type="project" value="UniProtKB-EC"/>
</dbReference>
<dbReference type="EC" id="2.1.1.297" evidence="1"/>
<dbReference type="AlphaFoldDB" id="A0A380C998"/>
<evidence type="ECO:0000256" key="3">
    <source>
        <dbReference type="ARBA" id="ARBA00022679"/>
    </source>
</evidence>
<dbReference type="Proteomes" id="UP000254956">
    <property type="component" value="Unassembled WGS sequence"/>
</dbReference>
<accession>A0A380C998</accession>
<dbReference type="PROSITE" id="PS00092">
    <property type="entry name" value="N6_MTASE"/>
    <property type="match status" value="1"/>
</dbReference>
<feature type="domain" description="Release factor glutamine methyltransferase N-terminal" evidence="7">
    <location>
        <begin position="21"/>
        <end position="74"/>
    </location>
</feature>
<dbReference type="RefSeq" id="WP_021459000.1">
    <property type="nucleotide sequence ID" value="NZ_BKAV01000024.1"/>
</dbReference>
<dbReference type="NCBIfam" id="TIGR00536">
    <property type="entry name" value="hemK_fam"/>
    <property type="match status" value="1"/>
</dbReference>
<dbReference type="NCBIfam" id="TIGR03534">
    <property type="entry name" value="RF_mod_PrmC"/>
    <property type="match status" value="1"/>
</dbReference>
<dbReference type="Pfam" id="PF17827">
    <property type="entry name" value="PrmC_N"/>
    <property type="match status" value="1"/>
</dbReference>
<dbReference type="EMBL" id="BKAV01000024">
    <property type="protein sequence ID" value="GEQ00983.1"/>
    <property type="molecule type" value="Genomic_DNA"/>
</dbReference>
<evidence type="ECO:0000313" key="10">
    <source>
        <dbReference type="Proteomes" id="UP000254956"/>
    </source>
</evidence>
<protein>
    <recommendedName>
        <fullName evidence="1">peptide chain release factor N(5)-glutamine methyltransferase</fullName>
        <ecNumber evidence="1">2.1.1.297</ecNumber>
    </recommendedName>
</protein>
<dbReference type="PANTHER" id="PTHR18895">
    <property type="entry name" value="HEMK METHYLTRANSFERASE"/>
    <property type="match status" value="1"/>
</dbReference>
<dbReference type="InterPro" id="IPR004556">
    <property type="entry name" value="HemK-like"/>
</dbReference>
<dbReference type="InterPro" id="IPR040758">
    <property type="entry name" value="PrmC_N"/>
</dbReference>
<dbReference type="Gene3D" id="3.40.50.150">
    <property type="entry name" value="Vaccinia Virus protein VP39"/>
    <property type="match status" value="1"/>
</dbReference>
<evidence type="ECO:0000313" key="9">
    <source>
        <dbReference type="EMBL" id="SUJ14104.1"/>
    </source>
</evidence>
<dbReference type="CDD" id="cd02440">
    <property type="entry name" value="AdoMet_MTases"/>
    <property type="match status" value="1"/>
</dbReference>
<dbReference type="Pfam" id="PF05175">
    <property type="entry name" value="MTS"/>
    <property type="match status" value="1"/>
</dbReference>
<dbReference type="InterPro" id="IPR007848">
    <property type="entry name" value="Small_mtfrase_dom"/>
</dbReference>
<dbReference type="InterPro" id="IPR019874">
    <property type="entry name" value="RF_methyltr_PrmC"/>
</dbReference>
<keyword evidence="2 9" id="KW-0489">Methyltransferase</keyword>
<sequence length="278" mass="31546">MVNFKTYIEHAKAHCSTLGYETSRVDWLIMDLMNWSRLDMVLHSSEQLTATDKEKLDNALSRLYQGEPVQYIVGFQTFYGERFTVNENCLIPRPETEEVMLHFLNMLHAGDTIVDIGTGSGNIPIMLKKLMPTLNVYATDIASETLEIARQNARQHEVDIQFLLGDTLNPLIEQGIKLNGLISNPPYIENNEATLMSDTVLDYEPHRALFAEDNGLAIYKAILRNLPAVLCEGAPVVFEIGHNQGDKLCEIINELYPHIKVAVLKDINNNNRIVSFRW</sequence>
<feature type="domain" description="Methyltransferase small" evidence="6">
    <location>
        <begin position="100"/>
        <end position="194"/>
    </location>
</feature>
<dbReference type="OrthoDB" id="9800643at2"/>
<dbReference type="InterPro" id="IPR002052">
    <property type="entry name" value="DNA_methylase_N6_adenine_CS"/>
</dbReference>
<keyword evidence="3 9" id="KW-0808">Transferase</keyword>
<dbReference type="SUPFAM" id="SSF53335">
    <property type="entry name" value="S-adenosyl-L-methionine-dependent methyltransferases"/>
    <property type="match status" value="1"/>
</dbReference>
<evidence type="ECO:0000259" key="6">
    <source>
        <dbReference type="Pfam" id="PF05175"/>
    </source>
</evidence>
<evidence type="ECO:0000313" key="11">
    <source>
        <dbReference type="Proteomes" id="UP000321598"/>
    </source>
</evidence>
<dbReference type="InterPro" id="IPR029063">
    <property type="entry name" value="SAM-dependent_MTases_sf"/>
</dbReference>
<evidence type="ECO:0000313" key="8">
    <source>
        <dbReference type="EMBL" id="GEQ00983.1"/>
    </source>
</evidence>
<keyword evidence="4" id="KW-0949">S-adenosyl-L-methionine</keyword>
<dbReference type="GO" id="GO:0032259">
    <property type="term" value="P:methylation"/>
    <property type="evidence" value="ECO:0007669"/>
    <property type="project" value="UniProtKB-KW"/>
</dbReference>
<evidence type="ECO:0000256" key="5">
    <source>
        <dbReference type="ARBA" id="ARBA00048391"/>
    </source>
</evidence>
<comment type="catalytic activity">
    <reaction evidence="5">
        <text>L-glutaminyl-[peptide chain release factor] + S-adenosyl-L-methionine = N(5)-methyl-L-glutaminyl-[peptide chain release factor] + S-adenosyl-L-homocysteine + H(+)</text>
        <dbReference type="Rhea" id="RHEA:42896"/>
        <dbReference type="Rhea" id="RHEA-COMP:10271"/>
        <dbReference type="Rhea" id="RHEA-COMP:10272"/>
        <dbReference type="ChEBI" id="CHEBI:15378"/>
        <dbReference type="ChEBI" id="CHEBI:30011"/>
        <dbReference type="ChEBI" id="CHEBI:57856"/>
        <dbReference type="ChEBI" id="CHEBI:59789"/>
        <dbReference type="ChEBI" id="CHEBI:61891"/>
        <dbReference type="EC" id="2.1.1.297"/>
    </reaction>
</comment>
<reference evidence="9 10" key="1">
    <citation type="submission" date="2018-06" db="EMBL/GenBank/DDBJ databases">
        <authorList>
            <consortium name="Pathogen Informatics"/>
            <person name="Doyle S."/>
        </authorList>
    </citation>
    <scope>NUCLEOTIDE SEQUENCE [LARGE SCALE GENOMIC DNA]</scope>
    <source>
        <strain evidence="9 10">NCTC12413</strain>
    </source>
</reference>
<proteinExistence type="predicted"/>
<dbReference type="GO" id="GO:0003676">
    <property type="term" value="F:nucleic acid binding"/>
    <property type="evidence" value="ECO:0007669"/>
    <property type="project" value="InterPro"/>
</dbReference>
<gene>
    <name evidence="9" type="primary">prmC</name>
    <name evidence="9" type="ORF">NCTC12413_00808</name>
    <name evidence="8" type="ORF">SAR03_20200</name>
</gene>
<evidence type="ECO:0000256" key="1">
    <source>
        <dbReference type="ARBA" id="ARBA00012771"/>
    </source>
</evidence>
<dbReference type="InterPro" id="IPR050320">
    <property type="entry name" value="N5-glutamine_MTase"/>
</dbReference>
<dbReference type="STRING" id="1212545.SARL_08003"/>
<dbReference type="GeneID" id="97287155"/>
<evidence type="ECO:0000256" key="4">
    <source>
        <dbReference type="ARBA" id="ARBA00022691"/>
    </source>
</evidence>
<evidence type="ECO:0000256" key="2">
    <source>
        <dbReference type="ARBA" id="ARBA00022603"/>
    </source>
</evidence>
<dbReference type="Proteomes" id="UP000321598">
    <property type="component" value="Unassembled WGS sequence"/>
</dbReference>
<dbReference type="EMBL" id="UGZE01000001">
    <property type="protein sequence ID" value="SUJ14104.1"/>
    <property type="molecule type" value="Genomic_DNA"/>
</dbReference>
<evidence type="ECO:0000259" key="7">
    <source>
        <dbReference type="Pfam" id="PF17827"/>
    </source>
</evidence>
<reference evidence="8 11" key="2">
    <citation type="submission" date="2019-07" db="EMBL/GenBank/DDBJ databases">
        <title>Whole genome shotgun sequence of Staphylococcus arlettae NBRC 109765.</title>
        <authorList>
            <person name="Hosoyama A."/>
            <person name="Uohara A."/>
            <person name="Ohji S."/>
            <person name="Ichikawa N."/>
        </authorList>
    </citation>
    <scope>NUCLEOTIDE SEQUENCE [LARGE SCALE GENOMIC DNA]</scope>
    <source>
        <strain evidence="8 11">NBRC 109765</strain>
    </source>
</reference>
<name>A0A380C998_9STAP</name>
<dbReference type="Gene3D" id="1.10.8.10">
    <property type="entry name" value="DNA helicase RuvA subunit, C-terminal domain"/>
    <property type="match status" value="1"/>
</dbReference>
<keyword evidence="11" id="KW-1185">Reference proteome</keyword>
<dbReference type="PANTHER" id="PTHR18895:SF74">
    <property type="entry name" value="MTRF1L RELEASE FACTOR GLUTAMINE METHYLTRANSFERASE"/>
    <property type="match status" value="1"/>
</dbReference>
<organism evidence="9 10">
    <name type="scientific">Staphylococcus arlettae</name>
    <dbReference type="NCBI Taxonomy" id="29378"/>
    <lineage>
        <taxon>Bacteria</taxon>
        <taxon>Bacillati</taxon>
        <taxon>Bacillota</taxon>
        <taxon>Bacilli</taxon>
        <taxon>Bacillales</taxon>
        <taxon>Staphylococcaceae</taxon>
        <taxon>Staphylococcus</taxon>
    </lineage>
</organism>